<reference evidence="1" key="2">
    <citation type="submission" date="2017-11" db="EMBL/GenBank/DDBJ databases">
        <title>Coralsnake Venomics: Analyses of Venom Gland Transcriptomes and Proteomes of Six Brazilian Taxa.</title>
        <authorList>
            <person name="Aird S.D."/>
            <person name="Jorge da Silva N."/>
            <person name="Qiu L."/>
            <person name="Villar-Briones A."/>
            <person name="Aparecida-Saddi V."/>
            <person name="Campos-Telles M.P."/>
            <person name="Grau M."/>
            <person name="Mikheyev A.S."/>
        </authorList>
    </citation>
    <scope>NUCLEOTIDE SEQUENCE</scope>
    <source>
        <tissue evidence="1">Venom_gland</tissue>
    </source>
</reference>
<name>A0A2D4GBU1_MICCO</name>
<reference evidence="1" key="1">
    <citation type="submission" date="2017-07" db="EMBL/GenBank/DDBJ databases">
        <authorList>
            <person name="Mikheyev A."/>
            <person name="Grau M."/>
        </authorList>
    </citation>
    <scope>NUCLEOTIDE SEQUENCE</scope>
    <source>
        <tissue evidence="1">Venom_gland</tissue>
    </source>
</reference>
<evidence type="ECO:0000313" key="1">
    <source>
        <dbReference type="EMBL" id="LAA57207.1"/>
    </source>
</evidence>
<organism evidence="1">
    <name type="scientific">Micrurus corallinus</name>
    <name type="common">Brazilian coral snake</name>
    <dbReference type="NCBI Taxonomy" id="54390"/>
    <lineage>
        <taxon>Eukaryota</taxon>
        <taxon>Metazoa</taxon>
        <taxon>Chordata</taxon>
        <taxon>Craniata</taxon>
        <taxon>Vertebrata</taxon>
        <taxon>Euteleostomi</taxon>
        <taxon>Lepidosauria</taxon>
        <taxon>Squamata</taxon>
        <taxon>Bifurcata</taxon>
        <taxon>Unidentata</taxon>
        <taxon>Episquamata</taxon>
        <taxon>Toxicofera</taxon>
        <taxon>Serpentes</taxon>
        <taxon>Colubroidea</taxon>
        <taxon>Elapidae</taxon>
        <taxon>Elapinae</taxon>
        <taxon>Micrurus</taxon>
    </lineage>
</organism>
<accession>A0A2D4GBU1</accession>
<dbReference type="AlphaFoldDB" id="A0A2D4GBU1"/>
<dbReference type="EMBL" id="IACJ01125601">
    <property type="protein sequence ID" value="LAA57207.1"/>
    <property type="molecule type" value="Transcribed_RNA"/>
</dbReference>
<protein>
    <submittedName>
        <fullName evidence="1">Uncharacterized protein</fullName>
    </submittedName>
</protein>
<proteinExistence type="predicted"/>
<sequence length="139" mass="16064">MFLRLKRQKHALEFSIILDLQMSKTGLQKNALRQMFLSDCLKRVGFQLPEFPSQQAGWGILGVEVHPSPQESNVEKHCFKNGYRPRGAILSTPTPLKLPFCPNPEPMIRKRGQRSILHFDLSHYVPAQPSWFKYGHRLP</sequence>